<accession>A0A9P8FPR3</accession>
<comment type="caution">
    <text evidence="1">The sequence shown here is derived from an EMBL/GenBank/DDBJ whole genome shotgun (WGS) entry which is preliminary data.</text>
</comment>
<feature type="non-terminal residue" evidence="1">
    <location>
        <position position="160"/>
    </location>
</feature>
<name>A0A9P8FPR3_AURME</name>
<organism evidence="1 2">
    <name type="scientific">Aureobasidium melanogenum</name>
    <name type="common">Aureobasidium pullulans var. melanogenum</name>
    <dbReference type="NCBI Taxonomy" id="46634"/>
    <lineage>
        <taxon>Eukaryota</taxon>
        <taxon>Fungi</taxon>
        <taxon>Dikarya</taxon>
        <taxon>Ascomycota</taxon>
        <taxon>Pezizomycotina</taxon>
        <taxon>Dothideomycetes</taxon>
        <taxon>Dothideomycetidae</taxon>
        <taxon>Dothideales</taxon>
        <taxon>Saccotheciaceae</taxon>
        <taxon>Aureobasidium</taxon>
    </lineage>
</organism>
<protein>
    <submittedName>
        <fullName evidence="1">Uncharacterized protein</fullName>
    </submittedName>
</protein>
<proteinExistence type="predicted"/>
<reference evidence="1" key="2">
    <citation type="submission" date="2021-08" db="EMBL/GenBank/DDBJ databases">
        <authorList>
            <person name="Gostincar C."/>
            <person name="Sun X."/>
            <person name="Song Z."/>
            <person name="Gunde-Cimerman N."/>
        </authorList>
    </citation>
    <scope>NUCLEOTIDE SEQUENCE</scope>
    <source>
        <strain evidence="1">EXF-9298</strain>
    </source>
</reference>
<dbReference type="InterPro" id="IPR018247">
    <property type="entry name" value="EF_Hand_1_Ca_BS"/>
</dbReference>
<dbReference type="Proteomes" id="UP000729357">
    <property type="component" value="Unassembled WGS sequence"/>
</dbReference>
<evidence type="ECO:0000313" key="2">
    <source>
        <dbReference type="Proteomes" id="UP000729357"/>
    </source>
</evidence>
<dbReference type="Gene3D" id="1.10.238.10">
    <property type="entry name" value="EF-hand"/>
    <property type="match status" value="1"/>
</dbReference>
<gene>
    <name evidence="1" type="ORF">KCU98_g9085</name>
</gene>
<reference evidence="1" key="1">
    <citation type="journal article" date="2021" name="J Fungi (Basel)">
        <title>Virulence traits and population genomics of the black yeast Aureobasidium melanogenum.</title>
        <authorList>
            <person name="Cernosa A."/>
            <person name="Sun X."/>
            <person name="Gostincar C."/>
            <person name="Fang C."/>
            <person name="Gunde-Cimerman N."/>
            <person name="Song Z."/>
        </authorList>
    </citation>
    <scope>NUCLEOTIDE SEQUENCE</scope>
    <source>
        <strain evidence="1">EXF-9298</strain>
    </source>
</reference>
<evidence type="ECO:0000313" key="1">
    <source>
        <dbReference type="EMBL" id="KAG9978950.1"/>
    </source>
</evidence>
<sequence>SLAGTMKYLRSLGQYPGPSGFRCKDYKKQADLPAGYLETRETDFGLMTAVKHSAKISGCETRRSTNFLKELDTDNDGLVEYHEVEAKLDQVFQELAPESAERNLHHEDRSEKRHQFLRSFMGTHKDHVPIAEFKKVVESWYIPSMEQEKKEGDEQAEFVK</sequence>
<keyword evidence="2" id="KW-1185">Reference proteome</keyword>
<dbReference type="PROSITE" id="PS00018">
    <property type="entry name" value="EF_HAND_1"/>
    <property type="match status" value="1"/>
</dbReference>
<dbReference type="AlphaFoldDB" id="A0A9P8FPR3"/>
<dbReference type="EMBL" id="JAHFXS010001202">
    <property type="protein sequence ID" value="KAG9978950.1"/>
    <property type="molecule type" value="Genomic_DNA"/>
</dbReference>
<feature type="non-terminal residue" evidence="1">
    <location>
        <position position="1"/>
    </location>
</feature>